<comment type="caution">
    <text evidence="1">The sequence shown here is derived from an EMBL/GenBank/DDBJ whole genome shotgun (WGS) entry which is preliminary data.</text>
</comment>
<accession>A0ABR5SDT5</accession>
<dbReference type="RefSeq" id="WP_085053355.1">
    <property type="nucleotide sequence ID" value="NZ_LNQR01000104.1"/>
</dbReference>
<protein>
    <submittedName>
        <fullName evidence="1">Uncharacterized protein</fullName>
    </submittedName>
</protein>
<evidence type="ECO:0000313" key="1">
    <source>
        <dbReference type="EMBL" id="KWT79580.1"/>
    </source>
</evidence>
<organism evidence="1 2">
    <name type="scientific">Candidatus Magnetominusculus xianensis</name>
    <dbReference type="NCBI Taxonomy" id="1748249"/>
    <lineage>
        <taxon>Bacteria</taxon>
        <taxon>Pseudomonadati</taxon>
        <taxon>Nitrospirota</taxon>
        <taxon>Nitrospiria</taxon>
        <taxon>Nitrospirales</taxon>
        <taxon>Nitrospiraceae</taxon>
        <taxon>Candidatus Magnetominusculus</taxon>
    </lineage>
</organism>
<name>A0ABR5SDT5_9BACT</name>
<proteinExistence type="predicted"/>
<dbReference type="Proteomes" id="UP000060487">
    <property type="component" value="Unassembled WGS sequence"/>
</dbReference>
<keyword evidence="2" id="KW-1185">Reference proteome</keyword>
<reference evidence="1 2" key="1">
    <citation type="submission" date="2015-11" db="EMBL/GenBank/DDBJ databases">
        <authorList>
            <person name="Lin W."/>
        </authorList>
    </citation>
    <scope>NUCLEOTIDE SEQUENCE [LARGE SCALE GENOMIC DNA]</scope>
    <source>
        <strain evidence="1 2">HCH-1</strain>
    </source>
</reference>
<gene>
    <name evidence="1" type="ORF">ASN18_2734</name>
</gene>
<dbReference type="EMBL" id="LNQR01000104">
    <property type="protein sequence ID" value="KWT79580.1"/>
    <property type="molecule type" value="Genomic_DNA"/>
</dbReference>
<evidence type="ECO:0000313" key="2">
    <source>
        <dbReference type="Proteomes" id="UP000060487"/>
    </source>
</evidence>
<sequence>MYSNLWALFIIWLKGLPDDWRGRGVKKIVADVNMLRRVFPAKAIKIKTSGAVVISESGREMTAEINDRDIIIAGSISLKNCVILLRDMTLNIDMIGEKIEEKFGHKILTDGSLWVENTLFLGNMGCLTNLNIVSGGIVQGNIAKVSMLYIREGRYSGTISTIEKWLHISNSRGVFKGSIGRIGEALYLDAGELITDSLPVIDGGYVVVKDGKILMPDETPWPREAVMEHIGALSEDRELFIIGSGGSVLLGAGGSYVLCKEGTDPYSRYKTENIISSNRFYRLIDGEICEVTLRTASNQQLIPQASKFYTYVRLEIVRC</sequence>